<dbReference type="EMBL" id="CMVM020000428">
    <property type="status" value="NOT_ANNOTATED_CDS"/>
    <property type="molecule type" value="Genomic_DNA"/>
</dbReference>
<protein>
    <submittedName>
        <fullName evidence="2">SOCS box domain-containing protein</fullName>
    </submittedName>
</protein>
<keyword evidence="3" id="KW-1185">Reference proteome</keyword>
<dbReference type="FunFam" id="1.10.750.20:FF:000001">
    <property type="entry name" value="Ankyrin repeat and SOCS box containing 1"/>
    <property type="match status" value="1"/>
</dbReference>
<dbReference type="EnsemblMetazoa" id="OVOC12304.1">
    <property type="protein sequence ID" value="OVOC12304.1"/>
    <property type="gene ID" value="WBGene00249113"/>
</dbReference>
<reference evidence="2" key="2">
    <citation type="submission" date="2022-06" db="UniProtKB">
        <authorList>
            <consortium name="EnsemblMetazoa"/>
        </authorList>
    </citation>
    <scope>IDENTIFICATION</scope>
</reference>
<dbReference type="SMART" id="SM00969">
    <property type="entry name" value="SOCS_box"/>
    <property type="match status" value="1"/>
</dbReference>
<evidence type="ECO:0000313" key="3">
    <source>
        <dbReference type="Proteomes" id="UP000024404"/>
    </source>
</evidence>
<dbReference type="Gene3D" id="1.10.750.20">
    <property type="entry name" value="SOCS box"/>
    <property type="match status" value="1"/>
</dbReference>
<evidence type="ECO:0000313" key="2">
    <source>
        <dbReference type="EnsemblMetazoa" id="OVOC12304.1"/>
    </source>
</evidence>
<name>A0A8R1TMN1_ONCVO</name>
<evidence type="ECO:0000259" key="1">
    <source>
        <dbReference type="PROSITE" id="PS50225"/>
    </source>
</evidence>
<dbReference type="InterPro" id="IPR036036">
    <property type="entry name" value="SOCS_box-like_dom_sf"/>
</dbReference>
<dbReference type="AlphaFoldDB" id="A0A8R1TMN1"/>
<reference evidence="3" key="1">
    <citation type="submission" date="2013-10" db="EMBL/GenBank/DDBJ databases">
        <title>Genome sequencing of Onchocerca volvulus.</title>
        <authorList>
            <person name="Cotton J."/>
            <person name="Tsai J."/>
            <person name="Stanley E."/>
            <person name="Tracey A."/>
            <person name="Holroyd N."/>
            <person name="Lustigman S."/>
            <person name="Berriman M."/>
        </authorList>
    </citation>
    <scope>NUCLEOTIDE SEQUENCE</scope>
</reference>
<dbReference type="GO" id="GO:0035556">
    <property type="term" value="P:intracellular signal transduction"/>
    <property type="evidence" value="ECO:0007669"/>
    <property type="project" value="InterPro"/>
</dbReference>
<dbReference type="SMART" id="SM00253">
    <property type="entry name" value="SOCS"/>
    <property type="match status" value="1"/>
</dbReference>
<dbReference type="InterPro" id="IPR001496">
    <property type="entry name" value="SOCS_box"/>
</dbReference>
<accession>A0A8R1TMN1</accession>
<dbReference type="EMBL" id="CMVM020000429">
    <property type="status" value="NOT_ANNOTATED_CDS"/>
    <property type="molecule type" value="Genomic_DNA"/>
</dbReference>
<dbReference type="Proteomes" id="UP000024404">
    <property type="component" value="Unassembled WGS sequence"/>
</dbReference>
<organism evidence="2 3">
    <name type="scientific">Onchocerca volvulus</name>
    <dbReference type="NCBI Taxonomy" id="6282"/>
    <lineage>
        <taxon>Eukaryota</taxon>
        <taxon>Metazoa</taxon>
        <taxon>Ecdysozoa</taxon>
        <taxon>Nematoda</taxon>
        <taxon>Chromadorea</taxon>
        <taxon>Rhabditida</taxon>
        <taxon>Spirurina</taxon>
        <taxon>Spiruromorpha</taxon>
        <taxon>Filarioidea</taxon>
        <taxon>Onchocercidae</taxon>
        <taxon>Onchocerca</taxon>
    </lineage>
</organism>
<dbReference type="PROSITE" id="PS50225">
    <property type="entry name" value="SOCS"/>
    <property type="match status" value="1"/>
</dbReference>
<proteinExistence type="predicted"/>
<feature type="domain" description="SOCS box" evidence="1">
    <location>
        <begin position="52"/>
        <end position="109"/>
    </location>
</feature>
<dbReference type="Pfam" id="PF07525">
    <property type="entry name" value="SOCS_box"/>
    <property type="match status" value="1"/>
</dbReference>
<sequence length="109" mass="12971">MSTRIEEAKHQLRDINDLRHLLNDLRMKIIEARINFIYYRWKYLVIDELLLRLSRPDMKIGKEEVPTLLHLCRLAIRKSFPASQLANGRFVENLPIPSSLKDYLRLLSL</sequence>
<dbReference type="SUPFAM" id="SSF158235">
    <property type="entry name" value="SOCS box-like"/>
    <property type="match status" value="1"/>
</dbReference>